<evidence type="ECO:0000313" key="3">
    <source>
        <dbReference type="Proteomes" id="UP001604277"/>
    </source>
</evidence>
<reference evidence="3" key="1">
    <citation type="submission" date="2024-07" db="EMBL/GenBank/DDBJ databases">
        <title>Two chromosome-level genome assemblies of Korean endemic species Abeliophyllum distichum and Forsythia ovata (Oleaceae).</title>
        <authorList>
            <person name="Jang H."/>
        </authorList>
    </citation>
    <scope>NUCLEOTIDE SEQUENCE [LARGE SCALE GENOMIC DNA]</scope>
</reference>
<accession>A0ABD1RL03</accession>
<organism evidence="2 3">
    <name type="scientific">Forsythia ovata</name>
    <dbReference type="NCBI Taxonomy" id="205694"/>
    <lineage>
        <taxon>Eukaryota</taxon>
        <taxon>Viridiplantae</taxon>
        <taxon>Streptophyta</taxon>
        <taxon>Embryophyta</taxon>
        <taxon>Tracheophyta</taxon>
        <taxon>Spermatophyta</taxon>
        <taxon>Magnoliopsida</taxon>
        <taxon>eudicotyledons</taxon>
        <taxon>Gunneridae</taxon>
        <taxon>Pentapetalae</taxon>
        <taxon>asterids</taxon>
        <taxon>lamiids</taxon>
        <taxon>Lamiales</taxon>
        <taxon>Oleaceae</taxon>
        <taxon>Forsythieae</taxon>
        <taxon>Forsythia</taxon>
    </lineage>
</organism>
<dbReference type="AlphaFoldDB" id="A0ABD1RL03"/>
<sequence length="160" mass="18003">MSGRTRGRPRIEHPDAPSQEMAEEQQHPSQFATIEQVTILQNQMSTIMEMLQRMTAPPHTSEAPPSVEPPATEPQPDIEVPPAAKILPNETMQTHEIRRSLSLSVELVFTPKFSVSIKGPESRFLAQQRKDAPGNHAFLPSWALESGKGFKYRHFSNPFH</sequence>
<dbReference type="EMBL" id="JBFOLJ010000012">
    <property type="protein sequence ID" value="KAL2489095.1"/>
    <property type="molecule type" value="Genomic_DNA"/>
</dbReference>
<evidence type="ECO:0000256" key="1">
    <source>
        <dbReference type="SAM" id="MobiDB-lite"/>
    </source>
</evidence>
<evidence type="ECO:0000313" key="2">
    <source>
        <dbReference type="EMBL" id="KAL2489095.1"/>
    </source>
</evidence>
<protein>
    <submittedName>
        <fullName evidence="2">Uncharacterized protein</fullName>
    </submittedName>
</protein>
<comment type="caution">
    <text evidence="2">The sequence shown here is derived from an EMBL/GenBank/DDBJ whole genome shotgun (WGS) entry which is preliminary data.</text>
</comment>
<proteinExistence type="predicted"/>
<name>A0ABD1RL03_9LAMI</name>
<keyword evidence="3" id="KW-1185">Reference proteome</keyword>
<dbReference type="Proteomes" id="UP001604277">
    <property type="component" value="Unassembled WGS sequence"/>
</dbReference>
<feature type="region of interest" description="Disordered" evidence="1">
    <location>
        <begin position="1"/>
        <end position="30"/>
    </location>
</feature>
<gene>
    <name evidence="2" type="ORF">Fot_42387</name>
</gene>
<feature type="region of interest" description="Disordered" evidence="1">
    <location>
        <begin position="52"/>
        <end position="80"/>
    </location>
</feature>